<comment type="catalytic activity">
    <reaction evidence="1 10 12">
        <text>Hydrolyzes single-stranded DNA or mismatched double-stranded DNA and polynucleotides, releasing free uracil.</text>
        <dbReference type="EC" id="3.2.2.27"/>
    </reaction>
</comment>
<dbReference type="CDD" id="cd10027">
    <property type="entry name" value="UDG-F1-like"/>
    <property type="match status" value="1"/>
</dbReference>
<dbReference type="PANTHER" id="PTHR11264">
    <property type="entry name" value="URACIL-DNA GLYCOSYLASE"/>
    <property type="match status" value="1"/>
</dbReference>
<dbReference type="SUPFAM" id="SSF52141">
    <property type="entry name" value="Uracil-DNA glycosylase-like"/>
    <property type="match status" value="1"/>
</dbReference>
<dbReference type="GO" id="GO:0004844">
    <property type="term" value="F:uracil DNA N-glycosylase activity"/>
    <property type="evidence" value="ECO:0007669"/>
    <property type="project" value="UniProtKB-UniRule"/>
</dbReference>
<dbReference type="HAMAP" id="MF_00148">
    <property type="entry name" value="UDG"/>
    <property type="match status" value="1"/>
</dbReference>
<comment type="function">
    <text evidence="2 10 12">Excises uracil residues from the DNA which can arise as a result of misincorporation of dUMP residues by DNA polymerase or due to deamination of cytosine.</text>
</comment>
<dbReference type="SMART" id="SM00987">
    <property type="entry name" value="UreE_C"/>
    <property type="match status" value="1"/>
</dbReference>
<dbReference type="InterPro" id="IPR002043">
    <property type="entry name" value="UDG_fam1"/>
</dbReference>
<organism evidence="14 15">
    <name type="scientific">Acetobacteroides hydrogenigenes</name>
    <dbReference type="NCBI Taxonomy" id="979970"/>
    <lineage>
        <taxon>Bacteria</taxon>
        <taxon>Pseudomonadati</taxon>
        <taxon>Bacteroidota</taxon>
        <taxon>Bacteroidia</taxon>
        <taxon>Bacteroidales</taxon>
        <taxon>Rikenellaceae</taxon>
        <taxon>Acetobacteroides</taxon>
    </lineage>
</organism>
<dbReference type="NCBIfam" id="NF003589">
    <property type="entry name" value="PRK05254.1-2"/>
    <property type="match status" value="1"/>
</dbReference>
<evidence type="ECO:0000256" key="1">
    <source>
        <dbReference type="ARBA" id="ARBA00001400"/>
    </source>
</evidence>
<dbReference type="InterPro" id="IPR005122">
    <property type="entry name" value="Uracil-DNA_glycosylase-like"/>
</dbReference>
<comment type="similarity">
    <text evidence="3 10 12">Belongs to the uracil-DNA glycosylase (UDG) superfamily. UNG family.</text>
</comment>
<dbReference type="FunFam" id="3.40.470.10:FF:000001">
    <property type="entry name" value="Uracil-DNA glycosylase"/>
    <property type="match status" value="1"/>
</dbReference>
<dbReference type="Gene3D" id="3.40.470.10">
    <property type="entry name" value="Uracil-DNA glycosylase-like domain"/>
    <property type="match status" value="1"/>
</dbReference>
<dbReference type="Proteomes" id="UP000294830">
    <property type="component" value="Unassembled WGS sequence"/>
</dbReference>
<dbReference type="PANTHER" id="PTHR11264:SF0">
    <property type="entry name" value="URACIL-DNA GLYCOSYLASE"/>
    <property type="match status" value="1"/>
</dbReference>
<evidence type="ECO:0000256" key="5">
    <source>
        <dbReference type="ARBA" id="ARBA00018429"/>
    </source>
</evidence>
<evidence type="ECO:0000313" key="14">
    <source>
        <dbReference type="EMBL" id="TCN62099.1"/>
    </source>
</evidence>
<proteinExistence type="inferred from homology"/>
<dbReference type="NCBIfam" id="NF003588">
    <property type="entry name" value="PRK05254.1-1"/>
    <property type="match status" value="1"/>
</dbReference>
<keyword evidence="7 10" id="KW-0227">DNA damage</keyword>
<dbReference type="NCBIfam" id="TIGR00628">
    <property type="entry name" value="ung"/>
    <property type="match status" value="1"/>
</dbReference>
<dbReference type="NCBIfam" id="NF003592">
    <property type="entry name" value="PRK05254.1-5"/>
    <property type="match status" value="1"/>
</dbReference>
<evidence type="ECO:0000256" key="8">
    <source>
        <dbReference type="ARBA" id="ARBA00022801"/>
    </source>
</evidence>
<dbReference type="PROSITE" id="PS00130">
    <property type="entry name" value="U_DNA_GLYCOSYLASE"/>
    <property type="match status" value="1"/>
</dbReference>
<gene>
    <name evidence="10" type="primary">ung</name>
    <name evidence="14" type="ORF">CLV25_12010</name>
</gene>
<evidence type="ECO:0000256" key="12">
    <source>
        <dbReference type="RuleBase" id="RU003780"/>
    </source>
</evidence>
<dbReference type="SMART" id="SM00986">
    <property type="entry name" value="UDG"/>
    <property type="match status" value="1"/>
</dbReference>
<dbReference type="GO" id="GO:0005737">
    <property type="term" value="C:cytoplasm"/>
    <property type="evidence" value="ECO:0007669"/>
    <property type="project" value="UniProtKB-SubCell"/>
</dbReference>
<evidence type="ECO:0000256" key="10">
    <source>
        <dbReference type="HAMAP-Rule" id="MF_00148"/>
    </source>
</evidence>
<keyword evidence="9 10" id="KW-0234">DNA repair</keyword>
<evidence type="ECO:0000256" key="4">
    <source>
        <dbReference type="ARBA" id="ARBA00012030"/>
    </source>
</evidence>
<evidence type="ECO:0000256" key="2">
    <source>
        <dbReference type="ARBA" id="ARBA00002631"/>
    </source>
</evidence>
<dbReference type="Pfam" id="PF03167">
    <property type="entry name" value="UDG"/>
    <property type="match status" value="1"/>
</dbReference>
<evidence type="ECO:0000256" key="7">
    <source>
        <dbReference type="ARBA" id="ARBA00022763"/>
    </source>
</evidence>
<name>A0A4R2EDQ4_9BACT</name>
<dbReference type="NCBIfam" id="NF003591">
    <property type="entry name" value="PRK05254.1-4"/>
    <property type="match status" value="1"/>
</dbReference>
<accession>A0A4R2EDQ4</accession>
<evidence type="ECO:0000259" key="13">
    <source>
        <dbReference type="SMART" id="SM00986"/>
    </source>
</evidence>
<sequence>MEATKKPIIHESWYNVLNAEFEKDYFMSLKAFLVEEKKHHVVYPPGPLIFNAFDTTPFDEVKVVILGQDPYHGPGQAHGLCFSVPEGVQPPPSLVNIFKEQNEDLGLPRPQHGNLTAWAKQGVLLLNATLTVRAHTAGSHQKKGWETFTDAAIKAVSDNLTGVVFLLWGNYAQAKSAIIDTSKHHILKSVHPSPLSASRGFFGCKHFSKANELLKAQGKEPINWRLQ</sequence>
<evidence type="ECO:0000256" key="11">
    <source>
        <dbReference type="PROSITE-ProRule" id="PRU10072"/>
    </source>
</evidence>
<dbReference type="EC" id="3.2.2.27" evidence="4 10"/>
<dbReference type="RefSeq" id="WP_131840474.1">
    <property type="nucleotide sequence ID" value="NZ_SLWB01000020.1"/>
</dbReference>
<evidence type="ECO:0000256" key="6">
    <source>
        <dbReference type="ARBA" id="ARBA00022490"/>
    </source>
</evidence>
<feature type="active site" description="Proton acceptor" evidence="10 11">
    <location>
        <position position="69"/>
    </location>
</feature>
<keyword evidence="6 10" id="KW-0963">Cytoplasm</keyword>
<feature type="domain" description="Uracil-DNA glycosylase-like" evidence="13">
    <location>
        <begin position="54"/>
        <end position="214"/>
    </location>
</feature>
<evidence type="ECO:0000256" key="9">
    <source>
        <dbReference type="ARBA" id="ARBA00023204"/>
    </source>
</evidence>
<reference evidence="14 15" key="1">
    <citation type="submission" date="2019-03" db="EMBL/GenBank/DDBJ databases">
        <title>Genomic Encyclopedia of Archaeal and Bacterial Type Strains, Phase II (KMG-II): from individual species to whole genera.</title>
        <authorList>
            <person name="Goeker M."/>
        </authorList>
    </citation>
    <scope>NUCLEOTIDE SEQUENCE [LARGE SCALE GENOMIC DNA]</scope>
    <source>
        <strain evidence="14 15">RL-C</strain>
    </source>
</reference>
<dbReference type="GO" id="GO:0097510">
    <property type="term" value="P:base-excision repair, AP site formation via deaminated base removal"/>
    <property type="evidence" value="ECO:0007669"/>
    <property type="project" value="TreeGrafter"/>
</dbReference>
<dbReference type="EMBL" id="SLWB01000020">
    <property type="protein sequence ID" value="TCN62099.1"/>
    <property type="molecule type" value="Genomic_DNA"/>
</dbReference>
<dbReference type="InterPro" id="IPR018085">
    <property type="entry name" value="Ura-DNA_Glyclase_AS"/>
</dbReference>
<protein>
    <recommendedName>
        <fullName evidence="5 10">Uracil-DNA glycosylase</fullName>
        <shortName evidence="10">UDG</shortName>
        <ecNumber evidence="4 10">3.2.2.27</ecNumber>
    </recommendedName>
</protein>
<dbReference type="AlphaFoldDB" id="A0A4R2EDQ4"/>
<evidence type="ECO:0000256" key="3">
    <source>
        <dbReference type="ARBA" id="ARBA00008184"/>
    </source>
</evidence>
<evidence type="ECO:0000313" key="15">
    <source>
        <dbReference type="Proteomes" id="UP000294830"/>
    </source>
</evidence>
<comment type="caution">
    <text evidence="14">The sequence shown here is derived from an EMBL/GenBank/DDBJ whole genome shotgun (WGS) entry which is preliminary data.</text>
</comment>
<dbReference type="InterPro" id="IPR036895">
    <property type="entry name" value="Uracil-DNA_glycosylase-like_sf"/>
</dbReference>
<keyword evidence="15" id="KW-1185">Reference proteome</keyword>
<keyword evidence="8 10" id="KW-0378">Hydrolase</keyword>
<comment type="subcellular location">
    <subcellularLocation>
        <location evidence="10">Cytoplasm</location>
    </subcellularLocation>
</comment>
<dbReference type="OrthoDB" id="9804372at2"/>